<dbReference type="InParanoid" id="N1J5R1"/>
<sequence length="220" mass="23367">MEAEKRRTTQSKARLAICSTAINSAEVEPSPLSIGEEKEFVDGIKVYLRAANGQFVQLGPGSTPPVLPARPSNPLPTRAHEIRVSNPPTTPASAQKTTLATVARACLYHSTGPLMTKAAPPAPKAKGANTKTAADTRLFLRLAHDHPRRLLAPAGVRSAVAEVLSTAANNITLVQRVKTGFALTAKDELARKELLDSSASRGESRIKSGCLTNSYRPGKN</sequence>
<gene>
    <name evidence="2" type="ORF">BGHDH14_bgh04016</name>
</gene>
<keyword evidence="3" id="KW-1185">Reference proteome</keyword>
<feature type="region of interest" description="Disordered" evidence="1">
    <location>
        <begin position="195"/>
        <end position="220"/>
    </location>
</feature>
<dbReference type="HOGENOM" id="CLU_018153_1_0_1"/>
<dbReference type="Proteomes" id="UP000015441">
    <property type="component" value="Unassembled WGS sequence"/>
</dbReference>
<accession>N1J5R1</accession>
<organism evidence="2 3">
    <name type="scientific">Blumeria graminis f. sp. hordei (strain DH14)</name>
    <name type="common">Barley powdery mildew</name>
    <name type="synonym">Oidium monilioides f. sp. hordei</name>
    <dbReference type="NCBI Taxonomy" id="546991"/>
    <lineage>
        <taxon>Eukaryota</taxon>
        <taxon>Fungi</taxon>
        <taxon>Dikarya</taxon>
        <taxon>Ascomycota</taxon>
        <taxon>Pezizomycotina</taxon>
        <taxon>Leotiomycetes</taxon>
        <taxon>Erysiphales</taxon>
        <taxon>Erysiphaceae</taxon>
        <taxon>Blumeria</taxon>
        <taxon>Blumeria hordei</taxon>
    </lineage>
</organism>
<reference evidence="2 3" key="1">
    <citation type="journal article" date="2010" name="Science">
        <title>Genome expansion and gene loss in powdery mildew fungi reveal tradeoffs in extreme parasitism.</title>
        <authorList>
            <person name="Spanu P.D."/>
            <person name="Abbott J.C."/>
            <person name="Amselem J."/>
            <person name="Burgis T.A."/>
            <person name="Soanes D.M."/>
            <person name="Stueber K."/>
            <person name="Ver Loren van Themaat E."/>
            <person name="Brown J.K.M."/>
            <person name="Butcher S.A."/>
            <person name="Gurr S.J."/>
            <person name="Lebrun M.-H."/>
            <person name="Ridout C.J."/>
            <person name="Schulze-Lefert P."/>
            <person name="Talbot N.J."/>
            <person name="Ahmadinejad N."/>
            <person name="Ametz C."/>
            <person name="Barton G.R."/>
            <person name="Benjdia M."/>
            <person name="Bidzinski P."/>
            <person name="Bindschedler L.V."/>
            <person name="Both M."/>
            <person name="Brewer M.T."/>
            <person name="Cadle-Davidson L."/>
            <person name="Cadle-Davidson M.M."/>
            <person name="Collemare J."/>
            <person name="Cramer R."/>
            <person name="Frenkel O."/>
            <person name="Godfrey D."/>
            <person name="Harriman J."/>
            <person name="Hoede C."/>
            <person name="King B.C."/>
            <person name="Klages S."/>
            <person name="Kleemann J."/>
            <person name="Knoll D."/>
            <person name="Koti P.S."/>
            <person name="Kreplak J."/>
            <person name="Lopez-Ruiz F.J."/>
            <person name="Lu X."/>
            <person name="Maekawa T."/>
            <person name="Mahanil S."/>
            <person name="Micali C."/>
            <person name="Milgroom M.G."/>
            <person name="Montana G."/>
            <person name="Noir S."/>
            <person name="O'Connell R.J."/>
            <person name="Oberhaensli S."/>
            <person name="Parlange F."/>
            <person name="Pedersen C."/>
            <person name="Quesneville H."/>
            <person name="Reinhardt R."/>
            <person name="Rott M."/>
            <person name="Sacristan S."/>
            <person name="Schmidt S.M."/>
            <person name="Schoen M."/>
            <person name="Skamnioti P."/>
            <person name="Sommer H."/>
            <person name="Stephens A."/>
            <person name="Takahara H."/>
            <person name="Thordal-Christensen H."/>
            <person name="Vigouroux M."/>
            <person name="Wessling R."/>
            <person name="Wicker T."/>
            <person name="Panstruga R."/>
        </authorList>
    </citation>
    <scope>NUCLEOTIDE SEQUENCE [LARGE SCALE GENOMIC DNA]</scope>
    <source>
        <strain evidence="2">DH14</strain>
    </source>
</reference>
<dbReference type="AlphaFoldDB" id="N1J5R1"/>
<evidence type="ECO:0000256" key="1">
    <source>
        <dbReference type="SAM" id="MobiDB-lite"/>
    </source>
</evidence>
<dbReference type="eggNOG" id="ENOG502SR73">
    <property type="taxonomic scope" value="Eukaryota"/>
</dbReference>
<evidence type="ECO:0000313" key="2">
    <source>
        <dbReference type="EMBL" id="CCU74876.1"/>
    </source>
</evidence>
<dbReference type="EMBL" id="CAUH01000694">
    <property type="protein sequence ID" value="CCU74876.1"/>
    <property type="molecule type" value="Genomic_DNA"/>
</dbReference>
<comment type="caution">
    <text evidence="2">The sequence shown here is derived from an EMBL/GenBank/DDBJ whole genome shotgun (WGS) entry which is preliminary data.</text>
</comment>
<feature type="compositionally biased region" description="Polar residues" evidence="1">
    <location>
        <begin position="210"/>
        <end position="220"/>
    </location>
</feature>
<name>N1J5R1_BLUG1</name>
<proteinExistence type="predicted"/>
<protein>
    <submittedName>
        <fullName evidence="2">EKA-like protein</fullName>
    </submittedName>
</protein>
<evidence type="ECO:0000313" key="3">
    <source>
        <dbReference type="Proteomes" id="UP000015441"/>
    </source>
</evidence>